<gene>
    <name evidence="1" type="ORF">LA20249_07480</name>
</gene>
<dbReference type="AlphaFoldDB" id="A0A2K9HJT3"/>
<evidence type="ECO:0000313" key="1">
    <source>
        <dbReference type="EMBL" id="AUI72026.1"/>
    </source>
</evidence>
<dbReference type="InterPro" id="IPR036237">
    <property type="entry name" value="Xyl_isomerase-like_sf"/>
</dbReference>
<sequence length="249" mass="28095">MTLVLNTLIFENDWKKGAKQADLVDRVAKLGADGVEVRREYFRDINKELSEVAERAKKSNLLVNYSVPDVIFEDDGSVNPKMQQYFDEGKILGLKKIKFNVGHFDKFTGDLRSELGKLPLDQIQLNIENDQTSVSGNAKSIETFLAAARKVGLTSLGYVYDLGNWAFTNGNAEVAARELTPYTHYIHLKNVIDDNGKLITSDDLNKGMFDWKKLIKILPIDQSYALEFPMKDDEQVLSQMKLLNNEVGA</sequence>
<dbReference type="EMBL" id="CP018867">
    <property type="protein sequence ID" value="AUI72026.1"/>
    <property type="molecule type" value="Genomic_DNA"/>
</dbReference>
<keyword evidence="1" id="KW-0413">Isomerase</keyword>
<keyword evidence="2" id="KW-1185">Reference proteome</keyword>
<dbReference type="Gene3D" id="3.20.20.150">
    <property type="entry name" value="Divalent-metal-dependent TIM barrel enzymes"/>
    <property type="match status" value="1"/>
</dbReference>
<name>A0A2K9HJT3_9LACO</name>
<protein>
    <submittedName>
        <fullName evidence="1">Sugar phosphate isomerase</fullName>
    </submittedName>
</protein>
<dbReference type="GO" id="GO:0016853">
    <property type="term" value="F:isomerase activity"/>
    <property type="evidence" value="ECO:0007669"/>
    <property type="project" value="UniProtKB-KW"/>
</dbReference>
<evidence type="ECO:0000313" key="2">
    <source>
        <dbReference type="Proteomes" id="UP000234653"/>
    </source>
</evidence>
<dbReference type="KEGG" id="lali:LA20249_07480"/>
<dbReference type="Proteomes" id="UP000234653">
    <property type="component" value="Chromosome"/>
</dbReference>
<reference evidence="1 2" key="1">
    <citation type="submission" date="2016-12" db="EMBL/GenBank/DDBJ databases">
        <title>The whole genome sequencing and assembly of Lactobacillus alimentarius DSM 20249T strain.</title>
        <authorList>
            <person name="Lee Y.-J."/>
            <person name="Yi H."/>
            <person name="Bahn Y.-S."/>
            <person name="Kim J.F."/>
            <person name="Lee D.-W."/>
        </authorList>
    </citation>
    <scope>NUCLEOTIDE SEQUENCE [LARGE SCALE GENOMIC DNA]</scope>
    <source>
        <strain evidence="1 2">DSM 20249</strain>
    </source>
</reference>
<dbReference type="SUPFAM" id="SSF51658">
    <property type="entry name" value="Xylose isomerase-like"/>
    <property type="match status" value="1"/>
</dbReference>
<organism evidence="1 2">
    <name type="scientific">Companilactobacillus alimentarius DSM 20249</name>
    <dbReference type="NCBI Taxonomy" id="1423720"/>
    <lineage>
        <taxon>Bacteria</taxon>
        <taxon>Bacillati</taxon>
        <taxon>Bacillota</taxon>
        <taxon>Bacilli</taxon>
        <taxon>Lactobacillales</taxon>
        <taxon>Lactobacillaceae</taxon>
        <taxon>Companilactobacillus</taxon>
    </lineage>
</organism>
<proteinExistence type="predicted"/>
<accession>A0A2K9HJT3</accession>
<dbReference type="STRING" id="1423720.FC67_GL001313"/>
<dbReference type="RefSeq" id="WP_057737215.1">
    <property type="nucleotide sequence ID" value="NZ_AZDQ01000005.1"/>
</dbReference>
<dbReference type="OrthoDB" id="2237247at2"/>